<dbReference type="OrthoDB" id="71437at2759"/>
<evidence type="ECO:0000256" key="2">
    <source>
        <dbReference type="ARBA" id="ARBA00022737"/>
    </source>
</evidence>
<gene>
    <name evidence="5" type="ORF">PPERSA_11127</name>
</gene>
<keyword evidence="1 3" id="KW-0853">WD repeat</keyword>
<dbReference type="PROSITE" id="PS50294">
    <property type="entry name" value="WD_REPEATS_REGION"/>
    <property type="match status" value="1"/>
</dbReference>
<dbReference type="Proteomes" id="UP000054937">
    <property type="component" value="Unassembled WGS sequence"/>
</dbReference>
<feature type="repeat" description="WD" evidence="3">
    <location>
        <begin position="176"/>
        <end position="206"/>
    </location>
</feature>
<organism evidence="5 6">
    <name type="scientific">Pseudocohnilembus persalinus</name>
    <name type="common">Ciliate</name>
    <dbReference type="NCBI Taxonomy" id="266149"/>
    <lineage>
        <taxon>Eukaryota</taxon>
        <taxon>Sar</taxon>
        <taxon>Alveolata</taxon>
        <taxon>Ciliophora</taxon>
        <taxon>Intramacronucleata</taxon>
        <taxon>Oligohymenophorea</taxon>
        <taxon>Scuticociliatia</taxon>
        <taxon>Philasterida</taxon>
        <taxon>Pseudocohnilembidae</taxon>
        <taxon>Pseudocohnilembus</taxon>
    </lineage>
</organism>
<dbReference type="PROSITE" id="PS50082">
    <property type="entry name" value="WD_REPEATS_2"/>
    <property type="match status" value="2"/>
</dbReference>
<name>A0A0V0QZV7_PSEPJ</name>
<dbReference type="PRINTS" id="PR00320">
    <property type="entry name" value="GPROTEINBRPT"/>
</dbReference>
<keyword evidence="6" id="KW-1185">Reference proteome</keyword>
<evidence type="ECO:0000313" key="5">
    <source>
        <dbReference type="EMBL" id="KRX07578.1"/>
    </source>
</evidence>
<dbReference type="InterPro" id="IPR001680">
    <property type="entry name" value="WD40_rpt"/>
</dbReference>
<dbReference type="Gene3D" id="2.130.10.10">
    <property type="entry name" value="YVTN repeat-like/Quinoprotein amine dehydrogenase"/>
    <property type="match status" value="1"/>
</dbReference>
<feature type="domain" description="B box-type" evidence="4">
    <location>
        <begin position="2"/>
        <end position="48"/>
    </location>
</feature>
<dbReference type="EMBL" id="LDAU01000082">
    <property type="protein sequence ID" value="KRX07578.1"/>
    <property type="molecule type" value="Genomic_DNA"/>
</dbReference>
<dbReference type="InterPro" id="IPR020472">
    <property type="entry name" value="WD40_PAC1"/>
</dbReference>
<dbReference type="Pfam" id="PF00400">
    <property type="entry name" value="WD40"/>
    <property type="match status" value="3"/>
</dbReference>
<comment type="caution">
    <text evidence="5">The sequence shown here is derived from an EMBL/GenBank/DDBJ whole genome shotgun (WGS) entry which is preliminary data.</text>
</comment>
<dbReference type="SMART" id="SM00320">
    <property type="entry name" value="WD40"/>
    <property type="match status" value="4"/>
</dbReference>
<proteinExistence type="predicted"/>
<dbReference type="InterPro" id="IPR019775">
    <property type="entry name" value="WD40_repeat_CS"/>
</dbReference>
<sequence>MAQIFKCEEHDSKASYFCIQPELQAKKRLACGECMLEGEHKDHQFLKIEFLQSQINILEQNCKKIPDSVLELKEQLKQFYEDIKNQFNEFIENWYYDLNQRIIKKTNPSQYISSLLTVRELDQVISKDKLTIIRKLQDPAYFKSIQPKELLPIFNLPLKKGIFDLNSYVDPCLCVLVGHRATVNSILYISENYLGSCGDDNQIIIWTKLKIEQNEEDIKLNRKSIAYKPKAFLAGHRDYVNQIIKNDENSILSCSNDGTIKIWDFQKNISKMTLRAFQSHHIYDMLKFNKEVLISGGSDKFINIWSLQNGQICSQLQGHQGDINTLCDLNTECIASGSADNTIIEYRDPNNAYLTTLLYIDQTIVTGNNKGFLSQYAK</sequence>
<evidence type="ECO:0000256" key="3">
    <source>
        <dbReference type="PROSITE-ProRule" id="PRU00221"/>
    </source>
</evidence>
<evidence type="ECO:0000256" key="1">
    <source>
        <dbReference type="ARBA" id="ARBA00022574"/>
    </source>
</evidence>
<protein>
    <submittedName>
        <fullName evidence="5">WD40-repeat-containing domain</fullName>
    </submittedName>
</protein>
<dbReference type="SUPFAM" id="SSF57845">
    <property type="entry name" value="B-box zinc-binding domain"/>
    <property type="match status" value="1"/>
</dbReference>
<dbReference type="GO" id="GO:0008270">
    <property type="term" value="F:zinc ion binding"/>
    <property type="evidence" value="ECO:0007669"/>
    <property type="project" value="InterPro"/>
</dbReference>
<dbReference type="PANTHER" id="PTHR19848">
    <property type="entry name" value="WD40 REPEAT PROTEIN"/>
    <property type="match status" value="1"/>
</dbReference>
<dbReference type="SUPFAM" id="SSF50978">
    <property type="entry name" value="WD40 repeat-like"/>
    <property type="match status" value="1"/>
</dbReference>
<dbReference type="AlphaFoldDB" id="A0A0V0QZV7"/>
<dbReference type="SMART" id="SM00336">
    <property type="entry name" value="BBOX"/>
    <property type="match status" value="1"/>
</dbReference>
<dbReference type="PANTHER" id="PTHR19848:SF8">
    <property type="entry name" value="F-BOX AND WD REPEAT DOMAIN CONTAINING 7"/>
    <property type="match status" value="1"/>
</dbReference>
<dbReference type="InterPro" id="IPR015943">
    <property type="entry name" value="WD40/YVTN_repeat-like_dom_sf"/>
</dbReference>
<accession>A0A0V0QZV7</accession>
<dbReference type="InterPro" id="IPR036322">
    <property type="entry name" value="WD40_repeat_dom_sf"/>
</dbReference>
<reference evidence="5 6" key="1">
    <citation type="journal article" date="2015" name="Sci. Rep.">
        <title>Genome of the facultative scuticociliatosis pathogen Pseudocohnilembus persalinus provides insight into its virulence through horizontal gene transfer.</title>
        <authorList>
            <person name="Xiong J."/>
            <person name="Wang G."/>
            <person name="Cheng J."/>
            <person name="Tian M."/>
            <person name="Pan X."/>
            <person name="Warren A."/>
            <person name="Jiang C."/>
            <person name="Yuan D."/>
            <person name="Miao W."/>
        </authorList>
    </citation>
    <scope>NUCLEOTIDE SEQUENCE [LARGE SCALE GENOMIC DNA]</scope>
    <source>
        <strain evidence="5">36N120E</strain>
    </source>
</reference>
<dbReference type="InParanoid" id="A0A0V0QZV7"/>
<dbReference type="PROSITE" id="PS00678">
    <property type="entry name" value="WD_REPEATS_1"/>
    <property type="match status" value="1"/>
</dbReference>
<dbReference type="Gene3D" id="3.30.160.60">
    <property type="entry name" value="Classic Zinc Finger"/>
    <property type="match status" value="1"/>
</dbReference>
<evidence type="ECO:0000313" key="6">
    <source>
        <dbReference type="Proteomes" id="UP000054937"/>
    </source>
</evidence>
<dbReference type="InterPro" id="IPR000315">
    <property type="entry name" value="Znf_B-box"/>
</dbReference>
<feature type="repeat" description="WD" evidence="3">
    <location>
        <begin position="233"/>
        <end position="273"/>
    </location>
</feature>
<evidence type="ECO:0000259" key="4">
    <source>
        <dbReference type="SMART" id="SM00336"/>
    </source>
</evidence>
<keyword evidence="2" id="KW-0677">Repeat</keyword>
<dbReference type="CDD" id="cd19756">
    <property type="entry name" value="Bbox2"/>
    <property type="match status" value="1"/>
</dbReference>